<dbReference type="GO" id="GO:0016020">
    <property type="term" value="C:membrane"/>
    <property type="evidence" value="ECO:0007669"/>
    <property type="project" value="UniProtKB-SubCell"/>
</dbReference>
<comment type="caution">
    <text evidence="7">The sequence shown here is derived from an EMBL/GenBank/DDBJ whole genome shotgun (WGS) entry which is preliminary data.</text>
</comment>
<keyword evidence="4 6" id="KW-1133">Transmembrane helix</keyword>
<dbReference type="AlphaFoldDB" id="A0A550C439"/>
<evidence type="ECO:0000256" key="6">
    <source>
        <dbReference type="SAM" id="Phobius"/>
    </source>
</evidence>
<name>A0A550C439_9AGAR</name>
<proteinExistence type="predicted"/>
<feature type="transmembrane region" description="Helical" evidence="6">
    <location>
        <begin position="219"/>
        <end position="240"/>
    </location>
</feature>
<dbReference type="EMBL" id="VDMD01000027">
    <property type="protein sequence ID" value="TRM59563.1"/>
    <property type="molecule type" value="Genomic_DNA"/>
</dbReference>
<comment type="subcellular location">
    <subcellularLocation>
        <location evidence="1">Membrane</location>
        <topology evidence="1">Multi-pass membrane protein</topology>
    </subcellularLocation>
</comment>
<evidence type="ECO:0000256" key="1">
    <source>
        <dbReference type="ARBA" id="ARBA00004141"/>
    </source>
</evidence>
<dbReference type="SUPFAM" id="SSF103473">
    <property type="entry name" value="MFS general substrate transporter"/>
    <property type="match status" value="1"/>
</dbReference>
<dbReference type="Pfam" id="PF07690">
    <property type="entry name" value="MFS_1"/>
    <property type="match status" value="1"/>
</dbReference>
<feature type="transmembrane region" description="Helical" evidence="6">
    <location>
        <begin position="448"/>
        <end position="469"/>
    </location>
</feature>
<feature type="transmembrane region" description="Helical" evidence="6">
    <location>
        <begin position="416"/>
        <end position="436"/>
    </location>
</feature>
<keyword evidence="3 6" id="KW-0812">Transmembrane</keyword>
<feature type="transmembrane region" description="Helical" evidence="6">
    <location>
        <begin position="104"/>
        <end position="121"/>
    </location>
</feature>
<organism evidence="7 8">
    <name type="scientific">Schizophyllum amplum</name>
    <dbReference type="NCBI Taxonomy" id="97359"/>
    <lineage>
        <taxon>Eukaryota</taxon>
        <taxon>Fungi</taxon>
        <taxon>Dikarya</taxon>
        <taxon>Basidiomycota</taxon>
        <taxon>Agaricomycotina</taxon>
        <taxon>Agaricomycetes</taxon>
        <taxon>Agaricomycetidae</taxon>
        <taxon>Agaricales</taxon>
        <taxon>Schizophyllaceae</taxon>
        <taxon>Schizophyllum</taxon>
    </lineage>
</organism>
<dbReference type="InterPro" id="IPR036259">
    <property type="entry name" value="MFS_trans_sf"/>
</dbReference>
<feature type="transmembrane region" description="Helical" evidence="6">
    <location>
        <begin position="61"/>
        <end position="84"/>
    </location>
</feature>
<feature type="transmembrane region" description="Helical" evidence="6">
    <location>
        <begin position="151"/>
        <end position="176"/>
    </location>
</feature>
<accession>A0A550C439</accession>
<feature type="transmembrane region" description="Helical" evidence="6">
    <location>
        <begin position="385"/>
        <end position="404"/>
    </location>
</feature>
<dbReference type="OrthoDB" id="6730379at2759"/>
<evidence type="ECO:0000256" key="5">
    <source>
        <dbReference type="ARBA" id="ARBA00023136"/>
    </source>
</evidence>
<protein>
    <submittedName>
        <fullName evidence="7">Major facilitator superfamily domain-containing protein</fullName>
    </submittedName>
</protein>
<feature type="transmembrane region" description="Helical" evidence="6">
    <location>
        <begin position="128"/>
        <end position="145"/>
    </location>
</feature>
<dbReference type="Proteomes" id="UP000320762">
    <property type="component" value="Unassembled WGS sequence"/>
</dbReference>
<dbReference type="GO" id="GO:0022857">
    <property type="term" value="F:transmembrane transporter activity"/>
    <property type="evidence" value="ECO:0007669"/>
    <property type="project" value="InterPro"/>
</dbReference>
<dbReference type="PANTHER" id="PTHR43791">
    <property type="entry name" value="PERMEASE-RELATED"/>
    <property type="match status" value="1"/>
</dbReference>
<keyword evidence="2" id="KW-0813">Transport</keyword>
<evidence type="ECO:0000256" key="2">
    <source>
        <dbReference type="ARBA" id="ARBA00022448"/>
    </source>
</evidence>
<dbReference type="PANTHER" id="PTHR43791:SF70">
    <property type="entry name" value="MAJOR FACILITATOR SUPERFAMILY (MFS) PROFILE DOMAIN-CONTAINING PROTEIN"/>
    <property type="match status" value="1"/>
</dbReference>
<gene>
    <name evidence="7" type="ORF">BD626DRAFT_150684</name>
</gene>
<keyword evidence="8" id="KW-1185">Reference proteome</keyword>
<evidence type="ECO:0000256" key="3">
    <source>
        <dbReference type="ARBA" id="ARBA00022692"/>
    </source>
</evidence>
<feature type="transmembrane region" description="Helical" evidence="6">
    <location>
        <begin position="321"/>
        <end position="344"/>
    </location>
</feature>
<reference evidence="7 8" key="1">
    <citation type="journal article" date="2019" name="New Phytol.">
        <title>Comparative genomics reveals unique wood-decay strategies and fruiting body development in the Schizophyllaceae.</title>
        <authorList>
            <person name="Almasi E."/>
            <person name="Sahu N."/>
            <person name="Krizsan K."/>
            <person name="Balint B."/>
            <person name="Kovacs G.M."/>
            <person name="Kiss B."/>
            <person name="Cseklye J."/>
            <person name="Drula E."/>
            <person name="Henrissat B."/>
            <person name="Nagy I."/>
            <person name="Chovatia M."/>
            <person name="Adam C."/>
            <person name="LaButti K."/>
            <person name="Lipzen A."/>
            <person name="Riley R."/>
            <person name="Grigoriev I.V."/>
            <person name="Nagy L.G."/>
        </authorList>
    </citation>
    <scope>NUCLEOTIDE SEQUENCE [LARGE SCALE GENOMIC DNA]</scope>
    <source>
        <strain evidence="7 8">NL-1724</strain>
    </source>
</reference>
<feature type="transmembrane region" description="Helical" evidence="6">
    <location>
        <begin position="188"/>
        <end position="207"/>
    </location>
</feature>
<sequence>MSTTPDPEKYDYPASPTVDELKGSELAHADEGYQTYVQTADTVPVDEEESRKIARMLDWRLLPLMCVLYGLCYVDKTAMSWAVLFGFREDLKLQGQDYSWASSIFYFGYLGGQYPAAWLNARFPTAKLIACATIAWGALMIAHIGCKSYGAILAVRFLLGIAEAPIVPTFVNYTSVWYTRKEQVFRSLIWGAMQGSFYIIFTLASYGLGHITGTNIESWAYIFLVLGLLSVLTGIGWLFMPEVPNKARFLTDEQKVIAVRRVAENMTGTKGHTWQNYQIKHAFLDPMAWTIWIYCFIAMVPNGGLTSFNQLVIKGFGFTTFQTLLVGMPQSIVSAGSMIVWSLLSIKYGNLRTLGLSLPLIPAIAGIATVYATENGNYSKWGRVVAYWLINSYAVTWPFTLTVLGQNFAGHTKRAVVYALLMCFNAAGNISGPFMFPDSDAPRYSKALTIILCMFCAQFAIGIFMRIYMARYNVHRDTKYGKVSSSTDLTFQGAKAGLLDKTDQENKEFRYVL</sequence>
<keyword evidence="5 6" id="KW-0472">Membrane</keyword>
<feature type="transmembrane region" description="Helical" evidence="6">
    <location>
        <begin position="356"/>
        <end position="373"/>
    </location>
</feature>
<evidence type="ECO:0000313" key="7">
    <source>
        <dbReference type="EMBL" id="TRM59563.1"/>
    </source>
</evidence>
<evidence type="ECO:0000256" key="4">
    <source>
        <dbReference type="ARBA" id="ARBA00022989"/>
    </source>
</evidence>
<dbReference type="Gene3D" id="1.20.1250.20">
    <property type="entry name" value="MFS general substrate transporter like domains"/>
    <property type="match status" value="1"/>
</dbReference>
<evidence type="ECO:0000313" key="8">
    <source>
        <dbReference type="Proteomes" id="UP000320762"/>
    </source>
</evidence>
<dbReference type="InterPro" id="IPR011701">
    <property type="entry name" value="MFS"/>
</dbReference>